<comment type="caution">
    <text evidence="1">Lacks conserved residue(s) required for the propagation of feature annotation.</text>
</comment>
<keyword evidence="4" id="KW-1185">Reference proteome</keyword>
<feature type="domain" description="ShKT" evidence="2">
    <location>
        <begin position="63"/>
        <end position="100"/>
    </location>
</feature>
<sequence>EKFFIKYFLKYIILSKNKIYYEKNKDITNKYKYNSFFKNDFYIKFNRLVNMKILKKKVFNKPCQDKYSICKLWKNNNFCHNSFYSKSYRNHVCPKSCGLC</sequence>
<evidence type="ECO:0000256" key="1">
    <source>
        <dbReference type="PROSITE-ProRule" id="PRU01005"/>
    </source>
</evidence>
<dbReference type="GeneID" id="36382916"/>
<reference evidence="5" key="2">
    <citation type="submission" date="2020-12" db="UniProtKB">
        <authorList>
            <consortium name="WormBaseParasite"/>
        </authorList>
    </citation>
    <scope>IDENTIFICATION</scope>
</reference>
<dbReference type="WBParaSite" id="SRAE_2000516750.1">
    <property type="protein sequence ID" value="SRAE_2000516750.1"/>
    <property type="gene ID" value="WBGene00265423"/>
</dbReference>
<dbReference type="Gene3D" id="1.10.10.1940">
    <property type="match status" value="1"/>
</dbReference>
<dbReference type="Pfam" id="PF01549">
    <property type="entry name" value="ShK"/>
    <property type="match status" value="1"/>
</dbReference>
<dbReference type="InterPro" id="IPR003582">
    <property type="entry name" value="ShKT_dom"/>
</dbReference>
<evidence type="ECO:0000259" key="2">
    <source>
        <dbReference type="PROSITE" id="PS51670"/>
    </source>
</evidence>
<feature type="non-terminal residue" evidence="3">
    <location>
        <position position="1"/>
    </location>
</feature>
<dbReference type="WormBase" id="SRAE_2000516750">
    <property type="protein sequence ID" value="SRP03584"/>
    <property type="gene ID" value="WBGene00265423"/>
</dbReference>
<dbReference type="AlphaFoldDB" id="A0A090LSF1"/>
<accession>A0A090LSF1</accession>
<dbReference type="RefSeq" id="XP_024509735.1">
    <property type="nucleotide sequence ID" value="XM_024644146.1"/>
</dbReference>
<gene>
    <name evidence="3 5 6" type="ORF">SRAE_2000516750</name>
</gene>
<dbReference type="PROSITE" id="PS51670">
    <property type="entry name" value="SHKT"/>
    <property type="match status" value="1"/>
</dbReference>
<proteinExistence type="predicted"/>
<dbReference type="CTD" id="36382916"/>
<evidence type="ECO:0000313" key="5">
    <source>
        <dbReference type="WBParaSite" id="SRAE_2000516750.1"/>
    </source>
</evidence>
<name>A0A090LSF1_STRRB</name>
<evidence type="ECO:0000313" key="3">
    <source>
        <dbReference type="EMBL" id="CEF70538.1"/>
    </source>
</evidence>
<evidence type="ECO:0000313" key="4">
    <source>
        <dbReference type="Proteomes" id="UP000035682"/>
    </source>
</evidence>
<organism evidence="3">
    <name type="scientific">Strongyloides ratti</name>
    <name type="common">Parasitic roundworm</name>
    <dbReference type="NCBI Taxonomy" id="34506"/>
    <lineage>
        <taxon>Eukaryota</taxon>
        <taxon>Metazoa</taxon>
        <taxon>Ecdysozoa</taxon>
        <taxon>Nematoda</taxon>
        <taxon>Chromadorea</taxon>
        <taxon>Rhabditida</taxon>
        <taxon>Tylenchina</taxon>
        <taxon>Panagrolaimomorpha</taxon>
        <taxon>Strongyloidoidea</taxon>
        <taxon>Strongyloididae</taxon>
        <taxon>Strongyloides</taxon>
    </lineage>
</organism>
<dbReference type="SMART" id="SM00254">
    <property type="entry name" value="ShKT"/>
    <property type="match status" value="1"/>
</dbReference>
<dbReference type="EMBL" id="LN609529">
    <property type="protein sequence ID" value="CEF70538.1"/>
    <property type="molecule type" value="Genomic_DNA"/>
</dbReference>
<protein>
    <submittedName>
        <fullName evidence="3 5">ShKT domain-containing protein</fullName>
    </submittedName>
</protein>
<evidence type="ECO:0000313" key="6">
    <source>
        <dbReference type="WormBase" id="SRAE_2000516750"/>
    </source>
</evidence>
<dbReference type="Proteomes" id="UP000035682">
    <property type="component" value="Unplaced"/>
</dbReference>
<reference evidence="3 4" key="1">
    <citation type="submission" date="2014-09" db="EMBL/GenBank/DDBJ databases">
        <authorList>
            <person name="Martin A.A."/>
        </authorList>
    </citation>
    <scope>NUCLEOTIDE SEQUENCE</scope>
    <source>
        <strain evidence="4">ED321</strain>
        <strain evidence="3">ED321 Heterogonic</strain>
    </source>
</reference>